<name>A0A4D6M8V9_VIGUN</name>
<feature type="region of interest" description="Disordered" evidence="1">
    <location>
        <begin position="1"/>
        <end position="29"/>
    </location>
</feature>
<dbReference type="AlphaFoldDB" id="A0A4D6M8V9"/>
<proteinExistence type="predicted"/>
<accession>A0A4D6M8V9</accession>
<sequence length="103" mass="11673">MQSHHSRRSDQCNLHNDGDRASLHNDRQITPESIYEVEDGVEVENVAFENTNGEEKKSQTKVACNNLELFCRATIVFIVVGEGLPTGSRKVFNDVTFESFHTF</sequence>
<feature type="compositionally biased region" description="Basic and acidic residues" evidence="1">
    <location>
        <begin position="16"/>
        <end position="29"/>
    </location>
</feature>
<organism evidence="2 3">
    <name type="scientific">Vigna unguiculata</name>
    <name type="common">Cowpea</name>
    <dbReference type="NCBI Taxonomy" id="3917"/>
    <lineage>
        <taxon>Eukaryota</taxon>
        <taxon>Viridiplantae</taxon>
        <taxon>Streptophyta</taxon>
        <taxon>Embryophyta</taxon>
        <taxon>Tracheophyta</taxon>
        <taxon>Spermatophyta</taxon>
        <taxon>Magnoliopsida</taxon>
        <taxon>eudicotyledons</taxon>
        <taxon>Gunneridae</taxon>
        <taxon>Pentapetalae</taxon>
        <taxon>rosids</taxon>
        <taxon>fabids</taxon>
        <taxon>Fabales</taxon>
        <taxon>Fabaceae</taxon>
        <taxon>Papilionoideae</taxon>
        <taxon>50 kb inversion clade</taxon>
        <taxon>NPAAA clade</taxon>
        <taxon>indigoferoid/millettioid clade</taxon>
        <taxon>Phaseoleae</taxon>
        <taxon>Vigna</taxon>
    </lineage>
</organism>
<reference evidence="2 3" key="1">
    <citation type="submission" date="2019-04" db="EMBL/GenBank/DDBJ databases">
        <title>An improved genome assembly and genetic linkage map for asparagus bean, Vigna unguiculata ssp. sesquipedialis.</title>
        <authorList>
            <person name="Xia Q."/>
            <person name="Zhang R."/>
            <person name="Dong Y."/>
        </authorList>
    </citation>
    <scope>NUCLEOTIDE SEQUENCE [LARGE SCALE GENOMIC DNA]</scope>
    <source>
        <tissue evidence="2">Leaf</tissue>
    </source>
</reference>
<dbReference type="Proteomes" id="UP000501690">
    <property type="component" value="Linkage Group LG6"/>
</dbReference>
<evidence type="ECO:0000313" key="2">
    <source>
        <dbReference type="EMBL" id="QCD96831.1"/>
    </source>
</evidence>
<gene>
    <name evidence="2" type="ORF">DEO72_LG6g1541</name>
</gene>
<evidence type="ECO:0000313" key="3">
    <source>
        <dbReference type="Proteomes" id="UP000501690"/>
    </source>
</evidence>
<evidence type="ECO:0000256" key="1">
    <source>
        <dbReference type="SAM" id="MobiDB-lite"/>
    </source>
</evidence>
<keyword evidence="3" id="KW-1185">Reference proteome</keyword>
<protein>
    <submittedName>
        <fullName evidence="2">Uncharacterized protein</fullName>
    </submittedName>
</protein>
<dbReference type="EMBL" id="CP039350">
    <property type="protein sequence ID" value="QCD96831.1"/>
    <property type="molecule type" value="Genomic_DNA"/>
</dbReference>